<sequence>MSCDRLAFPIIADPPQPEHGESITKGKKKTARICYNEGQTTLRCMPVSRLKEELCVLIGVFHPHDPFSVMTENRVQAIVAESVRQDVQLVFFNEAGIDLDQMTVSGVMFEEGVWNERVLPFPQAIMNIRPWGPRRRSDRELIFRKLVPFTAFLIDNKWEITKMLAEHPVLAKHLVPTAVLEDASQITELLEAHSKLVIKPVQGSRGEGVQAMVRRNDQYGLQAGADWTWMNRTELDAFVAQLNREYLIQPYIVCLTPEQEPFDFRVLVQRDGCGEWNVTIIYPRIGAINTITSNVSVGGRTEPVEPFLQRLFPGQAESLSAQMTALGLELAAFIDSHYAHPLNELGIDLAIDAERRIWFYEANTCPGTLYHEQERAVQAVAYVKYIAEQANPKSRLPAHSNEPFSLGLLFSEPPEREDLEAFADVAGAHGVQLAYFLLEDISFRAGSISGYWREGPSWSKRLFAFPDRVYNLMEQTDLEAAYTLYRPSSNLQLTSNEPKGPVPSSLFFAVASRHAELAAHLPQFVRPEGPEEAQHFIDRCGLVVMKTDNARQLEDVLMIRRLTDRYVVQEEQFVHTLTASEFQAFLQLFYDSGYILIEQISSSTHDGHALHLRMYMTKTAEGAWRLLHIAPLLALASDEPQAALPCEVKWDWLLDREFPEMEGIRLNDRLHALTCTMAEQLNTASRHHIHELILDAAIDSAGTIRLLGGEYEGPAGVVHPYEAARYVIPYALILQTSQYAKALHR</sequence>
<evidence type="ECO:0000259" key="2">
    <source>
        <dbReference type="PROSITE" id="PS50975"/>
    </source>
</evidence>
<dbReference type="PANTHER" id="PTHR21621">
    <property type="entry name" value="RIBOSOMAL PROTEIN S6 MODIFICATION PROTEIN"/>
    <property type="match status" value="1"/>
</dbReference>
<evidence type="ECO:0000313" key="3">
    <source>
        <dbReference type="EMBL" id="TFE85825.1"/>
    </source>
</evidence>
<gene>
    <name evidence="3" type="ORF">B5M42_16685</name>
</gene>
<dbReference type="InterPro" id="IPR011761">
    <property type="entry name" value="ATP-grasp"/>
</dbReference>
<dbReference type="GO" id="GO:0018169">
    <property type="term" value="F:ribosomal S6-glutamic acid ligase activity"/>
    <property type="evidence" value="ECO:0007669"/>
    <property type="project" value="TreeGrafter"/>
</dbReference>
<dbReference type="SUPFAM" id="SSF56059">
    <property type="entry name" value="Glutathione synthetase ATP-binding domain-like"/>
    <property type="match status" value="1"/>
</dbReference>
<dbReference type="EMBL" id="MYFO01000023">
    <property type="protein sequence ID" value="TFE85825.1"/>
    <property type="molecule type" value="Genomic_DNA"/>
</dbReference>
<keyword evidence="1" id="KW-0067">ATP-binding</keyword>
<accession>A0A4Y8PXH2</accession>
<comment type="caution">
    <text evidence="3">The sequence shown here is derived from an EMBL/GenBank/DDBJ whole genome shotgun (WGS) entry which is preliminary data.</text>
</comment>
<dbReference type="PROSITE" id="PS50975">
    <property type="entry name" value="ATP_GRASP"/>
    <property type="match status" value="1"/>
</dbReference>
<dbReference type="GO" id="GO:0046872">
    <property type="term" value="F:metal ion binding"/>
    <property type="evidence" value="ECO:0007669"/>
    <property type="project" value="InterPro"/>
</dbReference>
<name>A0A4Y8PXH2_9BACL</name>
<dbReference type="PANTHER" id="PTHR21621:SF0">
    <property type="entry name" value="BETA-CITRYLGLUTAMATE SYNTHASE B-RELATED"/>
    <property type="match status" value="1"/>
</dbReference>
<protein>
    <recommendedName>
        <fullName evidence="2">ATP-grasp domain-containing protein</fullName>
    </recommendedName>
</protein>
<dbReference type="GO" id="GO:0005737">
    <property type="term" value="C:cytoplasm"/>
    <property type="evidence" value="ECO:0007669"/>
    <property type="project" value="TreeGrafter"/>
</dbReference>
<dbReference type="Proteomes" id="UP000298246">
    <property type="component" value="Unassembled WGS sequence"/>
</dbReference>
<dbReference type="GO" id="GO:0009432">
    <property type="term" value="P:SOS response"/>
    <property type="evidence" value="ECO:0007669"/>
    <property type="project" value="TreeGrafter"/>
</dbReference>
<keyword evidence="4" id="KW-1185">Reference proteome</keyword>
<reference evidence="3 4" key="1">
    <citation type="submission" date="2017-03" db="EMBL/GenBank/DDBJ databases">
        <title>Isolation of Levoglucosan Utilizing Bacteria.</title>
        <authorList>
            <person name="Arya A.S."/>
        </authorList>
    </citation>
    <scope>NUCLEOTIDE SEQUENCE [LARGE SCALE GENOMIC DNA]</scope>
    <source>
        <strain evidence="3 4">MEC069</strain>
    </source>
</reference>
<dbReference type="AlphaFoldDB" id="A0A4Y8PXH2"/>
<dbReference type="InterPro" id="IPR026838">
    <property type="entry name" value="YheC/D"/>
</dbReference>
<proteinExistence type="predicted"/>
<dbReference type="Pfam" id="PF14398">
    <property type="entry name" value="ATPgrasp_YheCD"/>
    <property type="match status" value="2"/>
</dbReference>
<keyword evidence="1" id="KW-0547">Nucleotide-binding</keyword>
<feature type="domain" description="ATP-grasp" evidence="2">
    <location>
        <begin position="167"/>
        <end position="391"/>
    </location>
</feature>
<dbReference type="GO" id="GO:0005524">
    <property type="term" value="F:ATP binding"/>
    <property type="evidence" value="ECO:0007669"/>
    <property type="project" value="UniProtKB-UniRule"/>
</dbReference>
<dbReference type="Gene3D" id="3.30.470.20">
    <property type="entry name" value="ATP-grasp fold, B domain"/>
    <property type="match status" value="1"/>
</dbReference>
<evidence type="ECO:0000313" key="4">
    <source>
        <dbReference type="Proteomes" id="UP000298246"/>
    </source>
</evidence>
<organism evidence="3 4">
    <name type="scientific">Paenibacillus athensensis</name>
    <dbReference type="NCBI Taxonomy" id="1967502"/>
    <lineage>
        <taxon>Bacteria</taxon>
        <taxon>Bacillati</taxon>
        <taxon>Bacillota</taxon>
        <taxon>Bacilli</taxon>
        <taxon>Bacillales</taxon>
        <taxon>Paenibacillaceae</taxon>
        <taxon>Paenibacillus</taxon>
    </lineage>
</organism>
<evidence type="ECO:0000256" key="1">
    <source>
        <dbReference type="PROSITE-ProRule" id="PRU00409"/>
    </source>
</evidence>